<dbReference type="AlphaFoldDB" id="A0A284RYF4"/>
<dbReference type="InterPro" id="IPR040883">
    <property type="entry name" value="FAS_meander"/>
</dbReference>
<evidence type="ECO:0000259" key="3">
    <source>
        <dbReference type="Pfam" id="PF17951"/>
    </source>
</evidence>
<dbReference type="InterPro" id="IPR003965">
    <property type="entry name" value="Fatty_acid_synthase"/>
</dbReference>
<evidence type="ECO:0000313" key="4">
    <source>
        <dbReference type="EMBL" id="SJL13791.1"/>
    </source>
</evidence>
<accession>A0A284RYF4</accession>
<dbReference type="InterPro" id="IPR050830">
    <property type="entry name" value="Fungal_FAS"/>
</dbReference>
<dbReference type="GO" id="GO:0005835">
    <property type="term" value="C:fatty acid synthase complex"/>
    <property type="evidence" value="ECO:0007669"/>
    <property type="project" value="InterPro"/>
</dbReference>
<dbReference type="Gene3D" id="3.30.1120.100">
    <property type="match status" value="1"/>
</dbReference>
<proteinExistence type="predicted"/>
<keyword evidence="1" id="KW-0808">Transferase</keyword>
<dbReference type="FunFam" id="1.20.930.70:FF:000001">
    <property type="entry name" value="Fatty acid synthase beta subunit dehydratase"/>
    <property type="match status" value="1"/>
</dbReference>
<dbReference type="InterPro" id="IPR013565">
    <property type="entry name" value="Fas1/AflB-like_central"/>
</dbReference>
<dbReference type="GO" id="GO:0004318">
    <property type="term" value="F:enoyl-[acyl-carrier-protein] reductase (NADH) activity"/>
    <property type="evidence" value="ECO:0007669"/>
    <property type="project" value="InterPro"/>
</dbReference>
<name>A0A284RYF4_ARMOS</name>
<dbReference type="PRINTS" id="PR01483">
    <property type="entry name" value="FASYNTHASE"/>
</dbReference>
<dbReference type="OMA" id="ANDMEIF"/>
<dbReference type="GO" id="GO:0004312">
    <property type="term" value="F:fatty acid synthase activity"/>
    <property type="evidence" value="ECO:0007669"/>
    <property type="project" value="InterPro"/>
</dbReference>
<dbReference type="Gene3D" id="3.20.20.70">
    <property type="entry name" value="Aldolase class I"/>
    <property type="match status" value="1"/>
</dbReference>
<evidence type="ECO:0000256" key="1">
    <source>
        <dbReference type="ARBA" id="ARBA00022679"/>
    </source>
</evidence>
<organism evidence="4 5">
    <name type="scientific">Armillaria ostoyae</name>
    <name type="common">Armillaria root rot fungus</name>
    <dbReference type="NCBI Taxonomy" id="47428"/>
    <lineage>
        <taxon>Eukaryota</taxon>
        <taxon>Fungi</taxon>
        <taxon>Dikarya</taxon>
        <taxon>Basidiomycota</taxon>
        <taxon>Agaricomycotina</taxon>
        <taxon>Agaricomycetes</taxon>
        <taxon>Agaricomycetidae</taxon>
        <taxon>Agaricales</taxon>
        <taxon>Marasmiineae</taxon>
        <taxon>Physalacriaceae</taxon>
        <taxon>Armillaria</taxon>
    </lineage>
</organism>
<dbReference type="STRING" id="47428.A0A284RYF4"/>
<dbReference type="GO" id="GO:0006633">
    <property type="term" value="P:fatty acid biosynthetic process"/>
    <property type="evidence" value="ECO:0007669"/>
    <property type="project" value="InterPro"/>
</dbReference>
<evidence type="ECO:0000313" key="5">
    <source>
        <dbReference type="Proteomes" id="UP000219338"/>
    </source>
</evidence>
<dbReference type="OrthoDB" id="4251012at2759"/>
<dbReference type="PANTHER" id="PTHR10982">
    <property type="entry name" value="MALONYL COA-ACYL CARRIER PROTEIN TRANSACYLASE"/>
    <property type="match status" value="1"/>
</dbReference>
<dbReference type="InterPro" id="IPR013785">
    <property type="entry name" value="Aldolase_TIM"/>
</dbReference>
<dbReference type="EMBL" id="FUEG01000021">
    <property type="protein sequence ID" value="SJL13791.1"/>
    <property type="molecule type" value="Genomic_DNA"/>
</dbReference>
<sequence length="581" mass="64604">MPFDGCLFTSHVMVAKEAHTSPSVKDLIVAAPGVDDDTWEGTYDKSAGGILTVRSELGEPIHKVATRAIKLWGEFDDTVFGLPKEKCAAWLNKDFSKPWFGWKKDGSVARALSDMTYEEVSLRMVHLMFVSHQSRWADPSSRNLTGDWLRRIEKHFAGVNGESNKPSVLQSYTSLDDPLPFIQSFFQTCVGGTTQLSAAEDSAFFLAISQRHGQKPVPFIPVLDASFEVWFKKDSLWAAEDIEAVFDQDPQRVRILQGPVAVKHSKVKDEPIKDLLGNINSSHIQLPVIDYLAPRPSTTVACPNVKISEASGRRVYEFGSSLPSPSVWFETLAGPQLSWLRALVTSPTIVQGSEYIDNPMRHLLVPQANQKVVVSSSSVSIYGAAHSFGEHKSEFNAIEIKFDEASKLIDVTLFEDRQDSSVSLFAVQEFYWKLWFGDDSSLPELDVSDVFTGPEVVIEAVSVKQFYAVVGNQTESFKTARKDMITAPMDFAIVTGRQVSRAALSPKCAVEMQNLEWSLVAVSSLIVLSDYGALTHQPSIILFVKTLSEAASQQRLKQLQPIVWKCLVWVFSLVLDIWCLT</sequence>
<gene>
    <name evidence="4" type="ORF">ARMOST_17239</name>
</gene>
<feature type="domain" description="Fatty acid synthase beta subunit AflB /Fas1-like central" evidence="2">
    <location>
        <begin position="1"/>
        <end position="276"/>
    </location>
</feature>
<dbReference type="Gene3D" id="3.10.129.10">
    <property type="entry name" value="Hotdog Thioesterase"/>
    <property type="match status" value="1"/>
</dbReference>
<protein>
    <submittedName>
        <fullName evidence="4">Uncharacterized protein</fullName>
    </submittedName>
</protein>
<keyword evidence="5" id="KW-1185">Reference proteome</keyword>
<dbReference type="GO" id="GO:0019171">
    <property type="term" value="F:(3R)-hydroxyacyl-[acyl-carrier-protein] dehydratase activity"/>
    <property type="evidence" value="ECO:0007669"/>
    <property type="project" value="InterPro"/>
</dbReference>
<dbReference type="Pfam" id="PF08354">
    <property type="entry name" value="Fas1-AflB-like_hel"/>
    <property type="match status" value="1"/>
</dbReference>
<reference evidence="5" key="1">
    <citation type="journal article" date="2017" name="Nat. Ecol. Evol.">
        <title>Genome expansion and lineage-specific genetic innovations in the forest pathogenic fungi Armillaria.</title>
        <authorList>
            <person name="Sipos G."/>
            <person name="Prasanna A.N."/>
            <person name="Walter M.C."/>
            <person name="O'Connor E."/>
            <person name="Balint B."/>
            <person name="Krizsan K."/>
            <person name="Kiss B."/>
            <person name="Hess J."/>
            <person name="Varga T."/>
            <person name="Slot J."/>
            <person name="Riley R."/>
            <person name="Boka B."/>
            <person name="Rigling D."/>
            <person name="Barry K."/>
            <person name="Lee J."/>
            <person name="Mihaltcheva S."/>
            <person name="LaButti K."/>
            <person name="Lipzen A."/>
            <person name="Waldron R."/>
            <person name="Moloney N.M."/>
            <person name="Sperisen C."/>
            <person name="Kredics L."/>
            <person name="Vagvoelgyi C."/>
            <person name="Patrignani A."/>
            <person name="Fitzpatrick D."/>
            <person name="Nagy I."/>
            <person name="Doyle S."/>
            <person name="Anderson J.B."/>
            <person name="Grigoriev I.V."/>
            <person name="Gueldener U."/>
            <person name="Muensterkoetter M."/>
            <person name="Nagy L.G."/>
        </authorList>
    </citation>
    <scope>NUCLEOTIDE SEQUENCE [LARGE SCALE GENOMIC DNA]</scope>
    <source>
        <strain evidence="5">C18/9</strain>
    </source>
</reference>
<dbReference type="Pfam" id="PF17951">
    <property type="entry name" value="FAS_meander"/>
    <property type="match status" value="1"/>
</dbReference>
<feature type="domain" description="Fatty acid synthase meander beta sheet" evidence="3">
    <location>
        <begin position="320"/>
        <end position="423"/>
    </location>
</feature>
<dbReference type="PANTHER" id="PTHR10982:SF21">
    <property type="entry name" value="FATTY ACID SYNTHASE SUBUNIT BETA"/>
    <property type="match status" value="1"/>
</dbReference>
<evidence type="ECO:0000259" key="2">
    <source>
        <dbReference type="Pfam" id="PF08354"/>
    </source>
</evidence>
<dbReference type="Proteomes" id="UP000219338">
    <property type="component" value="Unassembled WGS sequence"/>
</dbReference>
<dbReference type="Gene3D" id="1.20.930.70">
    <property type="match status" value="1"/>
</dbReference>